<protein>
    <submittedName>
        <fullName evidence="1">Uncharacterized protein</fullName>
    </submittedName>
</protein>
<evidence type="ECO:0000313" key="2">
    <source>
        <dbReference type="Proteomes" id="UP000502005"/>
    </source>
</evidence>
<evidence type="ECO:0000313" key="1">
    <source>
        <dbReference type="EMBL" id="QGY31999.1"/>
    </source>
</evidence>
<accession>A0A6B9GEP6</accession>
<name>A0A6B9GEP6_PANCY</name>
<dbReference type="EMBL" id="CP024770">
    <property type="protein sequence ID" value="QGY31999.1"/>
    <property type="molecule type" value="Genomic_DNA"/>
</dbReference>
<organism evidence="1 2">
    <name type="scientific">Pantoea cypripedii</name>
    <name type="common">Pectobacterium cypripedii</name>
    <name type="synonym">Erwinia cypripedii</name>
    <dbReference type="NCBI Taxonomy" id="55209"/>
    <lineage>
        <taxon>Bacteria</taxon>
        <taxon>Pseudomonadati</taxon>
        <taxon>Pseudomonadota</taxon>
        <taxon>Gammaproteobacteria</taxon>
        <taxon>Enterobacterales</taxon>
        <taxon>Erwiniaceae</taxon>
        <taxon>Pantoea</taxon>
    </lineage>
</organism>
<gene>
    <name evidence="1" type="ORF">CUN67_23655</name>
</gene>
<reference evidence="1 2" key="1">
    <citation type="submission" date="2017-11" db="EMBL/GenBank/DDBJ databases">
        <title>Genome sequence of Pantoea cypripedii NE1.</title>
        <authorList>
            <person name="Nascimento F.X."/>
        </authorList>
    </citation>
    <scope>NUCLEOTIDE SEQUENCE [LARGE SCALE GENOMIC DNA]</scope>
    <source>
        <strain evidence="1 2">NE1</strain>
        <plasmid evidence="2">pne1b</plasmid>
    </source>
</reference>
<dbReference type="AlphaFoldDB" id="A0A6B9GEP6"/>
<geneLocation type="plasmid" evidence="2">
    <name>pne1b</name>
</geneLocation>
<sequence>MKNTYYISISKTNDNHILHNATCRIYSENKEDMILIGRYEQLVIALGISRNNFRKVTPCAQCILKRRHYNISSPRITPVPVRHFPE</sequence>
<dbReference type="Proteomes" id="UP000502005">
    <property type="component" value="Plasmid pNE1B"/>
</dbReference>
<proteinExistence type="predicted"/>
<keyword evidence="1" id="KW-0614">Plasmid</keyword>